<name>A0A2S5BHX9_9BASI</name>
<feature type="compositionally biased region" description="Polar residues" evidence="5">
    <location>
        <begin position="835"/>
        <end position="852"/>
    </location>
</feature>
<evidence type="ECO:0000256" key="2">
    <source>
        <dbReference type="ARBA" id="ARBA00023242"/>
    </source>
</evidence>
<dbReference type="Pfam" id="PF10537">
    <property type="entry name" value="WAC_Acf1_DNA_bd"/>
    <property type="match status" value="1"/>
</dbReference>
<dbReference type="AlphaFoldDB" id="A0A2S5BHX9"/>
<feature type="compositionally biased region" description="Low complexity" evidence="5">
    <location>
        <begin position="643"/>
        <end position="658"/>
    </location>
</feature>
<evidence type="ECO:0000259" key="6">
    <source>
        <dbReference type="PROSITE" id="PS51136"/>
    </source>
</evidence>
<reference evidence="7 8" key="1">
    <citation type="journal article" date="2018" name="Front. Microbiol.">
        <title>Prospects for Fungal Bioremediation of Acidic Radioactive Waste Sites: Characterization and Genome Sequence of Rhodotorula taiwanensis MD1149.</title>
        <authorList>
            <person name="Tkavc R."/>
            <person name="Matrosova V.Y."/>
            <person name="Grichenko O.E."/>
            <person name="Gostincar C."/>
            <person name="Volpe R.P."/>
            <person name="Klimenkova P."/>
            <person name="Gaidamakova E.K."/>
            <person name="Zhou C.E."/>
            <person name="Stewart B.J."/>
            <person name="Lyman M.G."/>
            <person name="Malfatti S.A."/>
            <person name="Rubinfeld B."/>
            <person name="Courtot M."/>
            <person name="Singh J."/>
            <person name="Dalgard C.L."/>
            <person name="Hamilton T."/>
            <person name="Frey K.G."/>
            <person name="Gunde-Cimerman N."/>
            <person name="Dugan L."/>
            <person name="Daly M.J."/>
        </authorList>
    </citation>
    <scope>NUCLEOTIDE SEQUENCE [LARGE SCALE GENOMIC DNA]</scope>
    <source>
        <strain evidence="7 8">MD1149</strain>
    </source>
</reference>
<sequence>MPLLRRRQVTLLPTPAFDPATEGQDPQVFYLKATGEIFKDYESYAARLTFLLTRQFQCEYSGKTNLDYFSALQSEKEESRIVRERFPDVLKGRVLASVQFRVVGRLDALVDLVFERYKDRFFPNEQCFVDLGGDKYFARISTVFPPQAIRDAASAQQQAALAAEMHTASTVASTSSSPPAQCALGPLDYAAIAHKVGTDLDVDAEVAHREDDPDEYLYTLQLMDEARKFEGSTMEVRAKSLSRDRLTFSKSILKRYLRECLDRDAMIGAPWIVKPSIAHAFGIPIQQKMEAIERVHQDREAKLAKRRRTYTPLSEKVPKGFKPPPRKPKLDDAPEAVSEPAAEVEQPRSRPAPKPRAIKYPIEDLDLDPMSIFDGRLLRRVNTELPPLPPKPQPKRTLPVPPEHFDRFVETWNALNIFAGGLERNRGAADSGLMRRKPLNLSTFSMDDYAGALTHDTLSPRCILLVELHASMTNVLGTDASRALGSTTAVASRRSAGDAPSAEDPESMKDDDEEEDQLEQDELEPSSTPAPAESNGGAPATSGTDGLDEIPYEETEMNKLVRLGIAYAKRWDRQAKLKYSEGREGWERHLVGALCQRGGPIYVPNFVPIMRHLFADHPELPERDPDPDAMMLDENGRDDADVGGTSASTAGPGAEGPSRPSRTKSQQLNGHRARPSGQAVKFADDSPGNVELQYLSLSLEDKLDILAYLVTLVMGTKAVRSYMEESEMKLTELRKSRADVNKERRTLLEQKAAEENGGAGKLDDISKAGAGAFAMNGARASSTAPATSPIASRAPDTSKDCVSSQSPKPTPPEKAIVPADDDEEDQLASDDDDTSSIAPSESGSTTNLSRRQTILEEKRLEKLRGARASSVASSIGGRKQGGAAAPMSLDSQIRLNAERDEHMEREFRRYLGVNRCRPLGRDRFLCEYWWFDGIGSMNLTGTGKGEVIYGTGRLFVQGPKEEDWAALASSRGLGEDGEAALRERRMLEEGADGPGALLGPHEWAFYEDDEELDNLVNWLNSKGTRELALKNAIAKWRPFITAGAKKRHHDAAHPDLPRYDHGGRRSGRKDLSVEVGNTYLGWRNSLARF</sequence>
<evidence type="ECO:0000256" key="1">
    <source>
        <dbReference type="ARBA" id="ARBA00004123"/>
    </source>
</evidence>
<feature type="compositionally biased region" description="Basic and acidic residues" evidence="5">
    <location>
        <begin position="1051"/>
        <end position="1069"/>
    </location>
</feature>
<dbReference type="OrthoDB" id="332390at2759"/>
<dbReference type="Pfam" id="PF15612">
    <property type="entry name" value="WHIM1"/>
    <property type="match status" value="1"/>
</dbReference>
<feature type="region of interest" description="Disordered" evidence="5">
    <location>
        <begin position="1046"/>
        <end position="1069"/>
    </location>
</feature>
<protein>
    <recommendedName>
        <fullName evidence="6">WAC domain-containing protein</fullName>
    </recommendedName>
</protein>
<dbReference type="GO" id="GO:0005634">
    <property type="term" value="C:nucleus"/>
    <property type="evidence" value="ECO:0007669"/>
    <property type="project" value="UniProtKB-SubCell"/>
</dbReference>
<keyword evidence="2 3" id="KW-0539">Nucleus</keyword>
<accession>A0A2S5BHX9</accession>
<feature type="region of interest" description="Disordered" evidence="5">
    <location>
        <begin position="618"/>
        <end position="684"/>
    </location>
</feature>
<evidence type="ECO:0000256" key="4">
    <source>
        <dbReference type="SAM" id="Coils"/>
    </source>
</evidence>
<evidence type="ECO:0000313" key="8">
    <source>
        <dbReference type="Proteomes" id="UP000237144"/>
    </source>
</evidence>
<dbReference type="InterPro" id="IPR013136">
    <property type="entry name" value="WSTF_Acf1_Cbp146"/>
</dbReference>
<evidence type="ECO:0000256" key="3">
    <source>
        <dbReference type="PROSITE-ProRule" id="PRU00475"/>
    </source>
</evidence>
<keyword evidence="8" id="KW-1185">Reference proteome</keyword>
<dbReference type="InterPro" id="IPR028941">
    <property type="entry name" value="WHIM2_dom"/>
</dbReference>
<feature type="compositionally biased region" description="Acidic residues" evidence="5">
    <location>
        <begin position="819"/>
        <end position="834"/>
    </location>
</feature>
<dbReference type="PROSITE" id="PS51136">
    <property type="entry name" value="WAC"/>
    <property type="match status" value="1"/>
</dbReference>
<feature type="coiled-coil region" evidence="4">
    <location>
        <begin position="723"/>
        <end position="750"/>
    </location>
</feature>
<evidence type="ECO:0000256" key="5">
    <source>
        <dbReference type="SAM" id="MobiDB-lite"/>
    </source>
</evidence>
<feature type="region of interest" description="Disordered" evidence="5">
    <location>
        <begin position="301"/>
        <end position="359"/>
    </location>
</feature>
<evidence type="ECO:0000313" key="7">
    <source>
        <dbReference type="EMBL" id="POY76353.1"/>
    </source>
</evidence>
<dbReference type="GO" id="GO:0031509">
    <property type="term" value="P:subtelomeric heterochromatin formation"/>
    <property type="evidence" value="ECO:0007669"/>
    <property type="project" value="TreeGrafter"/>
</dbReference>
<feature type="region of interest" description="Disordered" evidence="5">
    <location>
        <begin position="778"/>
        <end position="852"/>
    </location>
</feature>
<dbReference type="InterPro" id="IPR028942">
    <property type="entry name" value="WHIM1_dom"/>
</dbReference>
<dbReference type="PANTHER" id="PTHR32075">
    <property type="entry name" value="ISWI CHROMATIN-REMODELING COMPLEX SUBUNIT YPL216W-RELATED"/>
    <property type="match status" value="1"/>
</dbReference>
<dbReference type="STRING" id="741276.A0A2S5BHX9"/>
<proteinExistence type="predicted"/>
<feature type="compositionally biased region" description="Low complexity" evidence="5">
    <location>
        <begin position="335"/>
        <end position="344"/>
    </location>
</feature>
<comment type="caution">
    <text evidence="7">The sequence shown here is derived from an EMBL/GenBank/DDBJ whole genome shotgun (WGS) entry which is preliminary data.</text>
</comment>
<dbReference type="Pfam" id="PF15613">
    <property type="entry name" value="WSD"/>
    <property type="match status" value="1"/>
</dbReference>
<dbReference type="PANTHER" id="PTHR32075:SF6">
    <property type="entry name" value="ISWI CHROMATIN-REMODELING COMPLEX SUBUNIT YPL216W-RELATED"/>
    <property type="match status" value="1"/>
</dbReference>
<feature type="region of interest" description="Disordered" evidence="5">
    <location>
        <begin position="866"/>
        <end position="886"/>
    </location>
</feature>
<dbReference type="GO" id="GO:0000781">
    <property type="term" value="C:chromosome, telomeric region"/>
    <property type="evidence" value="ECO:0007669"/>
    <property type="project" value="GOC"/>
</dbReference>
<dbReference type="Proteomes" id="UP000237144">
    <property type="component" value="Unassembled WGS sequence"/>
</dbReference>
<organism evidence="7 8">
    <name type="scientific">Rhodotorula taiwanensis</name>
    <dbReference type="NCBI Taxonomy" id="741276"/>
    <lineage>
        <taxon>Eukaryota</taxon>
        <taxon>Fungi</taxon>
        <taxon>Dikarya</taxon>
        <taxon>Basidiomycota</taxon>
        <taxon>Pucciniomycotina</taxon>
        <taxon>Microbotryomycetes</taxon>
        <taxon>Sporidiobolales</taxon>
        <taxon>Sporidiobolaceae</taxon>
        <taxon>Rhodotorula</taxon>
    </lineage>
</organism>
<feature type="region of interest" description="Disordered" evidence="5">
    <location>
        <begin position="487"/>
        <end position="548"/>
    </location>
</feature>
<dbReference type="EMBL" id="PJQD01000005">
    <property type="protein sequence ID" value="POY76353.1"/>
    <property type="molecule type" value="Genomic_DNA"/>
</dbReference>
<feature type="compositionally biased region" description="Acidic residues" evidence="5">
    <location>
        <begin position="501"/>
        <end position="524"/>
    </location>
</feature>
<gene>
    <name evidence="7" type="ORF">BMF94_0550</name>
</gene>
<feature type="domain" description="WAC" evidence="6">
    <location>
        <begin position="26"/>
        <end position="135"/>
    </location>
</feature>
<feature type="compositionally biased region" description="Low complexity" evidence="5">
    <location>
        <begin position="778"/>
        <end position="795"/>
    </location>
</feature>
<comment type="subcellular location">
    <subcellularLocation>
        <location evidence="1 3">Nucleus</location>
    </subcellularLocation>
</comment>
<keyword evidence="4" id="KW-0175">Coiled coil</keyword>